<organism evidence="1 2">
    <name type="scientific">Synaphobranchus kaupii</name>
    <name type="common">Kaup's arrowtooth eel</name>
    <dbReference type="NCBI Taxonomy" id="118154"/>
    <lineage>
        <taxon>Eukaryota</taxon>
        <taxon>Metazoa</taxon>
        <taxon>Chordata</taxon>
        <taxon>Craniata</taxon>
        <taxon>Vertebrata</taxon>
        <taxon>Euteleostomi</taxon>
        <taxon>Actinopterygii</taxon>
        <taxon>Neopterygii</taxon>
        <taxon>Teleostei</taxon>
        <taxon>Anguilliformes</taxon>
        <taxon>Synaphobranchidae</taxon>
        <taxon>Synaphobranchus</taxon>
    </lineage>
</organism>
<evidence type="ECO:0000313" key="1">
    <source>
        <dbReference type="EMBL" id="KAJ8366001.1"/>
    </source>
</evidence>
<name>A0A9Q1FUB2_SYNKA</name>
<accession>A0A9Q1FUB2</accession>
<comment type="caution">
    <text evidence="1">The sequence shown here is derived from an EMBL/GenBank/DDBJ whole genome shotgun (WGS) entry which is preliminary data.</text>
</comment>
<keyword evidence="2" id="KW-1185">Reference proteome</keyword>
<dbReference type="Proteomes" id="UP001152622">
    <property type="component" value="Chromosome 4"/>
</dbReference>
<dbReference type="AlphaFoldDB" id="A0A9Q1FUB2"/>
<gene>
    <name evidence="1" type="ORF">SKAU_G00148320</name>
</gene>
<protein>
    <submittedName>
        <fullName evidence="1">Uncharacterized protein</fullName>
    </submittedName>
</protein>
<proteinExistence type="predicted"/>
<evidence type="ECO:0000313" key="2">
    <source>
        <dbReference type="Proteomes" id="UP001152622"/>
    </source>
</evidence>
<reference evidence="1" key="1">
    <citation type="journal article" date="2023" name="Science">
        <title>Genome structures resolve the early diversification of teleost fishes.</title>
        <authorList>
            <person name="Parey E."/>
            <person name="Louis A."/>
            <person name="Montfort J."/>
            <person name="Bouchez O."/>
            <person name="Roques C."/>
            <person name="Iampietro C."/>
            <person name="Lluch J."/>
            <person name="Castinel A."/>
            <person name="Donnadieu C."/>
            <person name="Desvignes T."/>
            <person name="Floi Bucao C."/>
            <person name="Jouanno E."/>
            <person name="Wen M."/>
            <person name="Mejri S."/>
            <person name="Dirks R."/>
            <person name="Jansen H."/>
            <person name="Henkel C."/>
            <person name="Chen W.J."/>
            <person name="Zahm M."/>
            <person name="Cabau C."/>
            <person name="Klopp C."/>
            <person name="Thompson A.W."/>
            <person name="Robinson-Rechavi M."/>
            <person name="Braasch I."/>
            <person name="Lecointre G."/>
            <person name="Bobe J."/>
            <person name="Postlethwait J.H."/>
            <person name="Berthelot C."/>
            <person name="Roest Crollius H."/>
            <person name="Guiguen Y."/>
        </authorList>
    </citation>
    <scope>NUCLEOTIDE SEQUENCE</scope>
    <source>
        <strain evidence="1">WJC10195</strain>
    </source>
</reference>
<sequence length="99" mass="10999">MGYSFRSTDRYQQQHLEERKAFVPWRRKALCPSGAPCRPVEAVRGGSAGIQWQWVQDRHDLPAATRLSSAALDLPHSSLHCVCSAVNTSHTVQSAITLL</sequence>
<dbReference type="EMBL" id="JAINUF010000004">
    <property type="protein sequence ID" value="KAJ8366001.1"/>
    <property type="molecule type" value="Genomic_DNA"/>
</dbReference>